<dbReference type="GO" id="GO:0005829">
    <property type="term" value="C:cytosol"/>
    <property type="evidence" value="ECO:0007669"/>
    <property type="project" value="TreeGrafter"/>
</dbReference>
<evidence type="ECO:0000313" key="2">
    <source>
        <dbReference type="Proteomes" id="UP000650511"/>
    </source>
</evidence>
<dbReference type="GO" id="GO:0008967">
    <property type="term" value="F:phosphoglycolate phosphatase activity"/>
    <property type="evidence" value="ECO:0007669"/>
    <property type="project" value="TreeGrafter"/>
</dbReference>
<dbReference type="PANTHER" id="PTHR43434:SF16">
    <property type="entry name" value="BLL8046 PROTEIN"/>
    <property type="match status" value="1"/>
</dbReference>
<keyword evidence="2" id="KW-1185">Reference proteome</keyword>
<dbReference type="Gene3D" id="3.40.50.1000">
    <property type="entry name" value="HAD superfamily/HAD-like"/>
    <property type="match status" value="1"/>
</dbReference>
<dbReference type="SUPFAM" id="SSF56784">
    <property type="entry name" value="HAD-like"/>
    <property type="match status" value="1"/>
</dbReference>
<accession>A0A8J3AC29</accession>
<proteinExistence type="predicted"/>
<dbReference type="Proteomes" id="UP000650511">
    <property type="component" value="Unassembled WGS sequence"/>
</dbReference>
<dbReference type="InterPro" id="IPR023214">
    <property type="entry name" value="HAD_sf"/>
</dbReference>
<dbReference type="GO" id="GO:0006281">
    <property type="term" value="P:DNA repair"/>
    <property type="evidence" value="ECO:0007669"/>
    <property type="project" value="TreeGrafter"/>
</dbReference>
<organism evidence="1 2">
    <name type="scientific">Egicoccus halophilus</name>
    <dbReference type="NCBI Taxonomy" id="1670830"/>
    <lineage>
        <taxon>Bacteria</taxon>
        <taxon>Bacillati</taxon>
        <taxon>Actinomycetota</taxon>
        <taxon>Nitriliruptoria</taxon>
        <taxon>Egicoccales</taxon>
        <taxon>Egicoccaceae</taxon>
        <taxon>Egicoccus</taxon>
    </lineage>
</organism>
<dbReference type="SFLD" id="SFLDS00003">
    <property type="entry name" value="Haloacid_Dehalogenase"/>
    <property type="match status" value="1"/>
</dbReference>
<dbReference type="InterPro" id="IPR050155">
    <property type="entry name" value="HAD-like_hydrolase_sf"/>
</dbReference>
<reference evidence="1" key="1">
    <citation type="journal article" date="2014" name="Int. J. Syst. Evol. Microbiol.">
        <title>Complete genome sequence of Corynebacterium casei LMG S-19264T (=DSM 44701T), isolated from a smear-ripened cheese.</title>
        <authorList>
            <consortium name="US DOE Joint Genome Institute (JGI-PGF)"/>
            <person name="Walter F."/>
            <person name="Albersmeier A."/>
            <person name="Kalinowski J."/>
            <person name="Ruckert C."/>
        </authorList>
    </citation>
    <scope>NUCLEOTIDE SEQUENCE</scope>
    <source>
        <strain evidence="1">CGMCC 1.14988</strain>
    </source>
</reference>
<dbReference type="RefSeq" id="WP_165403862.1">
    <property type="nucleotide sequence ID" value="NZ_BMHA01000010.1"/>
</dbReference>
<protein>
    <submittedName>
        <fullName evidence="1">Haloacid dehalogenase</fullName>
    </submittedName>
</protein>
<dbReference type="InterPro" id="IPR036412">
    <property type="entry name" value="HAD-like_sf"/>
</dbReference>
<dbReference type="Gene3D" id="1.10.150.240">
    <property type="entry name" value="Putative phosphatase, domain 2"/>
    <property type="match status" value="1"/>
</dbReference>
<dbReference type="Pfam" id="PF00702">
    <property type="entry name" value="Hydrolase"/>
    <property type="match status" value="1"/>
</dbReference>
<reference evidence="1" key="2">
    <citation type="submission" date="2020-09" db="EMBL/GenBank/DDBJ databases">
        <authorList>
            <person name="Sun Q."/>
            <person name="Zhou Y."/>
        </authorList>
    </citation>
    <scope>NUCLEOTIDE SEQUENCE</scope>
    <source>
        <strain evidence="1">CGMCC 1.14988</strain>
    </source>
</reference>
<dbReference type="EMBL" id="BMHA01000010">
    <property type="protein sequence ID" value="GGI08044.1"/>
    <property type="molecule type" value="Genomic_DNA"/>
</dbReference>
<gene>
    <name evidence="1" type="ORF">GCM10011354_27110</name>
</gene>
<dbReference type="AlphaFoldDB" id="A0A8J3AC29"/>
<comment type="caution">
    <text evidence="1">The sequence shown here is derived from an EMBL/GenBank/DDBJ whole genome shotgun (WGS) entry which is preliminary data.</text>
</comment>
<name>A0A8J3AC29_9ACTN</name>
<sequence length="214" mass="22803">MTTTPHLTSGILLDLDGTLVDSVHQHVVAWHEAFHAAGYTVPQWRIHAGIGMGSDRIVPWLLGRHVDDADALADDHTRRFLDTVDTLEPTEGARDLLDDLDRRGVSYIISTSASTTEREALFEVLGRDDLPYTDADAVDSSKPAPDLLLSSCVQAGIDPARAIMVGDAPWDALAALRAGMSAVAVRCGGFGDDALTGAGAQRVVDAPRQLVGQL</sequence>
<dbReference type="InterPro" id="IPR023198">
    <property type="entry name" value="PGP-like_dom2"/>
</dbReference>
<dbReference type="SFLD" id="SFLDG01129">
    <property type="entry name" value="C1.5:_HAD__Beta-PGM__Phosphata"/>
    <property type="match status" value="1"/>
</dbReference>
<dbReference type="PANTHER" id="PTHR43434">
    <property type="entry name" value="PHOSPHOGLYCOLATE PHOSPHATASE"/>
    <property type="match status" value="1"/>
</dbReference>
<evidence type="ECO:0000313" key="1">
    <source>
        <dbReference type="EMBL" id="GGI08044.1"/>
    </source>
</evidence>